<evidence type="ECO:0000313" key="3">
    <source>
        <dbReference type="Proteomes" id="UP000077521"/>
    </source>
</evidence>
<gene>
    <name evidence="2" type="ORF">A4X13_0g7819</name>
</gene>
<comment type="caution">
    <text evidence="2">The sequence shown here is derived from an EMBL/GenBank/DDBJ whole genome shotgun (WGS) entry which is preliminary data.</text>
</comment>
<dbReference type="EMBL" id="LWDF02001092">
    <property type="protein sequence ID" value="KAE8240418.1"/>
    <property type="molecule type" value="Genomic_DNA"/>
</dbReference>
<dbReference type="AlphaFoldDB" id="A0A8T8SI38"/>
<dbReference type="Proteomes" id="UP000077521">
    <property type="component" value="Unassembled WGS sequence"/>
</dbReference>
<feature type="region of interest" description="Disordered" evidence="1">
    <location>
        <begin position="1"/>
        <end position="35"/>
    </location>
</feature>
<keyword evidence="3" id="KW-1185">Reference proteome</keyword>
<proteinExistence type="predicted"/>
<reference evidence="2" key="2">
    <citation type="journal article" date="2019" name="IMA Fungus">
        <title>Genome sequencing and comparison of five Tilletia species to identify candidate genes for the detection of regulated species infecting wheat.</title>
        <authorList>
            <person name="Nguyen H.D.T."/>
            <person name="Sultana T."/>
            <person name="Kesanakurti P."/>
            <person name="Hambleton S."/>
        </authorList>
    </citation>
    <scope>NUCLEOTIDE SEQUENCE</scope>
    <source>
        <strain evidence="2">DAOMC 236416</strain>
    </source>
</reference>
<feature type="region of interest" description="Disordered" evidence="1">
    <location>
        <begin position="146"/>
        <end position="165"/>
    </location>
</feature>
<evidence type="ECO:0000313" key="2">
    <source>
        <dbReference type="EMBL" id="KAE8240418.1"/>
    </source>
</evidence>
<sequence>MCAMPRGYHTSTSPPSKRHSSRNGHAGGGGNRESASALVCRCPGFTTKRRFGRCGINRALQREMVGPYGMAPTDDNIGPIGAWSVTTVTSAPSKRCARRENAQARQESSNSEAAIFCSETEPRTMKRAMQQLLQAGVIDRSDRAKIEISQRSRSETSARGKSIIG</sequence>
<accession>A0A8T8SI38</accession>
<protein>
    <submittedName>
        <fullName evidence="2">Uncharacterized protein</fullName>
    </submittedName>
</protein>
<name>A0A8T8SI38_9BASI</name>
<reference evidence="2" key="1">
    <citation type="submission" date="2016-04" db="EMBL/GenBank/DDBJ databases">
        <authorList>
            <person name="Nguyen H.D."/>
            <person name="Samba Siva P."/>
            <person name="Cullis J."/>
            <person name="Levesque C.A."/>
            <person name="Hambleton S."/>
        </authorList>
    </citation>
    <scope>NUCLEOTIDE SEQUENCE</scope>
    <source>
        <strain evidence="2">DAOMC 236416</strain>
    </source>
</reference>
<organism evidence="2 3">
    <name type="scientific">Tilletia indica</name>
    <dbReference type="NCBI Taxonomy" id="43049"/>
    <lineage>
        <taxon>Eukaryota</taxon>
        <taxon>Fungi</taxon>
        <taxon>Dikarya</taxon>
        <taxon>Basidiomycota</taxon>
        <taxon>Ustilaginomycotina</taxon>
        <taxon>Exobasidiomycetes</taxon>
        <taxon>Tilletiales</taxon>
        <taxon>Tilletiaceae</taxon>
        <taxon>Tilletia</taxon>
    </lineage>
</organism>
<feature type="compositionally biased region" description="Basic and acidic residues" evidence="1">
    <location>
        <begin position="146"/>
        <end position="158"/>
    </location>
</feature>
<evidence type="ECO:0000256" key="1">
    <source>
        <dbReference type="SAM" id="MobiDB-lite"/>
    </source>
</evidence>